<dbReference type="AlphaFoldDB" id="A0A849C4S8"/>
<proteinExistence type="predicted"/>
<keyword evidence="2" id="KW-1185">Reference proteome</keyword>
<name>A0A849C4S8_9NOCA</name>
<reference evidence="1 2" key="1">
    <citation type="submission" date="2020-05" db="EMBL/GenBank/DDBJ databases">
        <title>MicrobeNet Type strains.</title>
        <authorList>
            <person name="Nicholson A.C."/>
        </authorList>
    </citation>
    <scope>NUCLEOTIDE SEQUENCE [LARGE SCALE GENOMIC DNA]</scope>
    <source>
        <strain evidence="1 2">JCM 3224</strain>
    </source>
</reference>
<sequence length="139" mass="15753">MPLADEQPDPVFVVKLTAVAALAEGHDLESFLFGSGFQVRLRDAGDCEIQTLQRHFTDSTFSALPAIVPRHRTSATTHKCNATHPDGRGRRRRRHAVVARCCRTVAELTPSREEFFEPRFRENNRPRSPTKGRMWEVGL</sequence>
<organism evidence="1 2">
    <name type="scientific">Nocardia uniformis</name>
    <dbReference type="NCBI Taxonomy" id="53432"/>
    <lineage>
        <taxon>Bacteria</taxon>
        <taxon>Bacillati</taxon>
        <taxon>Actinomycetota</taxon>
        <taxon>Actinomycetes</taxon>
        <taxon>Mycobacteriales</taxon>
        <taxon>Nocardiaceae</taxon>
        <taxon>Nocardia</taxon>
    </lineage>
</organism>
<dbReference type="Proteomes" id="UP000586827">
    <property type="component" value="Unassembled WGS sequence"/>
</dbReference>
<dbReference type="EMBL" id="JABELX010000011">
    <property type="protein sequence ID" value="NNH73704.1"/>
    <property type="molecule type" value="Genomic_DNA"/>
</dbReference>
<gene>
    <name evidence="1" type="ORF">HLB23_28275</name>
</gene>
<comment type="caution">
    <text evidence="1">The sequence shown here is derived from an EMBL/GenBank/DDBJ whole genome shotgun (WGS) entry which is preliminary data.</text>
</comment>
<evidence type="ECO:0000313" key="2">
    <source>
        <dbReference type="Proteomes" id="UP000586827"/>
    </source>
</evidence>
<protein>
    <submittedName>
        <fullName evidence="1">Uncharacterized protein</fullName>
    </submittedName>
</protein>
<dbReference type="RefSeq" id="WP_157552342.1">
    <property type="nucleotide sequence ID" value="NZ_JABELX010000011.1"/>
</dbReference>
<evidence type="ECO:0000313" key="1">
    <source>
        <dbReference type="EMBL" id="NNH73704.1"/>
    </source>
</evidence>
<accession>A0A849C4S8</accession>